<evidence type="ECO:0000313" key="1">
    <source>
        <dbReference type="EMBL" id="KAJ9117330.1"/>
    </source>
</evidence>
<evidence type="ECO:0000313" key="2">
    <source>
        <dbReference type="Proteomes" id="UP001230649"/>
    </source>
</evidence>
<sequence>MERSTGVRTTSINGSGPRTPVSHFKRKGADVGMQSDLLKLLEDLGTDSPIKPMEDYGLPSVRPSSLAQYDQPTTSTATATWDRELDVSSSPMERSASESTLDAQQSGHPGRMGDKGTPSPLYQYKSLARHGRGPTPPSGSSLSSLKSAYSISSQRSTESSGLTDSATLNSMGSIALTPEIAVEDQPPSAGSHSSSSRYVPSAGRTFNRTVSAPIQMGRAEQAGDEYEELSLTNRKRADLGRSVNVESTRDRNPRQPLSHDSGTSSSSSSLDPAQESYKTPATRRRVMEAAVQGSTGGKRFAMKAQRPVRDNTMPGDPTGGEDHQEPVPRWKLGESSSGRPVSSETRSPETSPRQRIHAIPSTIHEDDKEEGDVRSASRSDSPRFDQNAQSTITNSTVRGQARRGTSPSYPDNLTRPESAMSDQQYHSPSLPTHLAQPLNPNKENRNPYNAGLDGQMERMTTDSKIWTHGKSIGKKSQSPPLHARHTSGQLSQDLERPEGTTTITSAERNLPPHAPHATAYQQYQGMPTSVDLPLITPTTVRSLTSTERRVDEAPLPHQVPPFVAYNAYQQAMTPLANGYPHMQMQQQPPPTVSQLPAGRKAFTVRLVILVDIQLLINRKFQVNNKEYERLGILGRGGSSKVYSVLCPTKRTVMALKRVALERCDQETITNYMNEVALLNRLRGHDRIIQLMECQVIRSGSGRPKTLQMLMECGETDFSSLLDEQRGKPLNMNFVALYWQQMLEAVQAVHEQKVVHSDLKPANFVLVKGRLKIIDFGIAKAIANDTVNIQRDVQIGTVNYMSPEAVHKMKGQSVYKLSYPSDVWSLGCILYQMIYGNPPFHGISGGAMIKMQVIGSGQHVIDFPERVVSKITDASDGRVVSTQQVSIPYSARHTMRSCLSYQKESRLTIEELLAHNFLKSGHDSVPELSNDQILMTQSQMRRLVDHVLREAQAGSDVGNWRQEVTSLMFNELRSQYETAFGQRSV</sequence>
<dbReference type="EMBL" id="JASBWS010000002">
    <property type="protein sequence ID" value="KAJ9117330.1"/>
    <property type="molecule type" value="Genomic_DNA"/>
</dbReference>
<gene>
    <name evidence="1" type="ORF">QFC20_000478</name>
</gene>
<protein>
    <submittedName>
        <fullName evidence="1">Uncharacterized protein</fullName>
    </submittedName>
</protein>
<comment type="caution">
    <text evidence="1">The sequence shown here is derived from an EMBL/GenBank/DDBJ whole genome shotgun (WGS) entry which is preliminary data.</text>
</comment>
<keyword evidence="2" id="KW-1185">Reference proteome</keyword>
<reference evidence="1" key="1">
    <citation type="submission" date="2023-04" db="EMBL/GenBank/DDBJ databases">
        <title>Draft Genome sequencing of Naganishia species isolated from polar environments using Oxford Nanopore Technology.</title>
        <authorList>
            <person name="Leo P."/>
            <person name="Venkateswaran K."/>
        </authorList>
    </citation>
    <scope>NUCLEOTIDE SEQUENCE</scope>
    <source>
        <strain evidence="1">MNA-CCFEE 5262</strain>
    </source>
</reference>
<organism evidence="1 2">
    <name type="scientific">Naganishia adeliensis</name>
    <dbReference type="NCBI Taxonomy" id="92952"/>
    <lineage>
        <taxon>Eukaryota</taxon>
        <taxon>Fungi</taxon>
        <taxon>Dikarya</taxon>
        <taxon>Basidiomycota</taxon>
        <taxon>Agaricomycotina</taxon>
        <taxon>Tremellomycetes</taxon>
        <taxon>Filobasidiales</taxon>
        <taxon>Filobasidiaceae</taxon>
        <taxon>Naganishia</taxon>
    </lineage>
</organism>
<dbReference type="Proteomes" id="UP001230649">
    <property type="component" value="Unassembled WGS sequence"/>
</dbReference>
<accession>A0ACC2X1Q9</accession>
<proteinExistence type="predicted"/>
<name>A0ACC2X1Q9_9TREE</name>